<feature type="repeat" description="ANK" evidence="6">
    <location>
        <begin position="1188"/>
        <end position="1220"/>
    </location>
</feature>
<dbReference type="SUPFAM" id="SSF48403">
    <property type="entry name" value="Ankyrin repeat"/>
    <property type="match status" value="3"/>
</dbReference>
<dbReference type="PANTHER" id="PTHR24198">
    <property type="entry name" value="ANKYRIN REPEAT AND PROTEIN KINASE DOMAIN-CONTAINING PROTEIN"/>
    <property type="match status" value="1"/>
</dbReference>
<dbReference type="SMART" id="SM00248">
    <property type="entry name" value="ANK"/>
    <property type="match status" value="18"/>
</dbReference>
<feature type="repeat" description="ANK" evidence="6">
    <location>
        <begin position="1224"/>
        <end position="1256"/>
    </location>
</feature>
<dbReference type="Gene3D" id="3.30.60.90">
    <property type="match status" value="1"/>
</dbReference>
<dbReference type="Pfam" id="PF00569">
    <property type="entry name" value="ZZ"/>
    <property type="match status" value="1"/>
</dbReference>
<dbReference type="InterPro" id="IPR056884">
    <property type="entry name" value="NPHP3-like_N"/>
</dbReference>
<feature type="region of interest" description="Disordered" evidence="8">
    <location>
        <begin position="1685"/>
        <end position="1726"/>
    </location>
</feature>
<dbReference type="PROSITE" id="PS50088">
    <property type="entry name" value="ANK_REPEAT"/>
    <property type="match status" value="7"/>
</dbReference>
<sequence>MLRTLRIVVVHSFKDINLAEEAPSSPAPLHSSLTERQFSWLLSTLEDGCPAKKEKIIVKYSPGDMIQGSSSTVYRAAIAAAARDMTKYPGIYLSTRLFLFFDCLHRATTQYEVVNRVARWLSPVVHPSSPSLLRSIEAVASVVTEANEVFRETKITELARATTFSLGTVREEILGIAGEKGDEQAKALIKGAAATAAASSPHPATNSWLQLMHYLAPWAKRATSPPLSDRISRILDSETYRTFRDSEPRLPLALSIYGSSASDVARTSCRVFEEKPMHGRRISLYFTFDRHDGRRNSALPMVNFFNAQILIASDTQWDKVSRSFNGRFDKRTPFRSWCLCDAMHVFACLTERKEILCVLENVDQCEPESREQFLQYVRKTIMLTEDNFKLLLTTEKLPEVPLDWGWESLDAGQGLGDAKGRNDNDARFESRVGSGNTESSTEVNLDEAASDLRNPDANSDASRHNTSLPASHMDPLHTSNTEHTGLFGEIPDAGLRATLLAWTAEAKFPLTMQKLLSPRLSRPITPQSVFQNLVDMVPESDRPLVQQLLGEAARGKDDSLLRLSSVSSLLWIFLAVEDNEVRISHPAVRELFLSSKGDEWFNVGERDHGHIVRLCLKLLQLGEVRRWQDQNSKVEWEFDPAVAPRFGSIYEDRSTLHRYIIMYWQEHYRRSSVTDRPRNEVKHFLDGQNDNGNEPSWRSWALAKMGMSNPLNLAERPEQPFTSALPFLAELGDVELLKDWLGSTATGPSSIDISMALVQGTYVGSREVVELVLTLKDGEAWKLGAAFRDALVVAASYGHSELLLHLIDAAPDGYTWPAEVLVRVSELGLKEAAQALIARKCPLNAATAVATTPLSRAALNGHAEICSLYLACWKDSQGAASETTTDTSAMIDQTAIKLALKMTVNSPCGAKVLRTPDQNGIDVLETELNGYNALNKACVLGHFELVGAFLDIARRTGITPDNIVDCLERPVFSGRAKTTAHLLDFIKEKKGKEYVREMMKKQLETAVENGREALVGVLLERGAEASGVLVHACDHAPINMAIVKLLVRHGADVQARNGRATPLTTAAKRGGFECMRYLVEQGADVNARGPRDTSPLMFAARDGHLGCVRWLLEHGAEVDSRDEFGESALFEAAAGKHYEVAELLLDWGADAAGRGWQGRNVLQLCLASPATMKKVLQQHPVVNMTDKAGLAPVHFAARDKRAAAIPILAQHGAELDMAGPDGHDRHTPLIMAVLCGDVATVQALLEAGADVDHMTRDPGCTAMQHAATAEIIAALLQYGPRLDLADGDGKTALHYLTSSSQPDLAAIKTLVKARAPVNVRDAWGRTPLFNLVLAAGDGSSPGQGLIVDYLLSKGADPNMLTVAEASPLGEACRKGNLPLARRLHDAGAKADVGNGGLRDGVLQAVCHGVGADDGAINMLRFLLDEAKADVNRVCGRSGTALGAACTRRSPDVFNLLLEEYKANPRLPDWAGRLPIHLAASAQLSAFRHLVNLGYDDNNRDAGAVDKTGRTVLHWAAQSGNVKMVELALAQTGGEVDRMDGDGWTALCWAARGPAANYVASQLPRESPAGSKTAVIQQTDVIKLLLSRGAKKSVEVRAHEGEGQWTPQAIAAFHGLPTSVVNLLAEEPDENATTTSAPHASFQQGHRHGAACDCCEAFLYGTRYKCKSCDDFDLCFKCYGRREDLAKDSEAPSHDFEAIGPAVELERPDSDASTTPDLSDDSDSEDD</sequence>
<feature type="compositionally biased region" description="Polar residues" evidence="8">
    <location>
        <begin position="456"/>
        <end position="469"/>
    </location>
</feature>
<dbReference type="Pfam" id="PF24883">
    <property type="entry name" value="NPHP3_N"/>
    <property type="match status" value="1"/>
</dbReference>
<feature type="repeat" description="ANK" evidence="6">
    <location>
        <begin position="1091"/>
        <end position="1123"/>
    </location>
</feature>
<dbReference type="Pfam" id="PF12796">
    <property type="entry name" value="Ank_2"/>
    <property type="match status" value="4"/>
</dbReference>
<keyword evidence="2" id="KW-0677">Repeat</keyword>
<dbReference type="CDD" id="cd02249">
    <property type="entry name" value="ZZ"/>
    <property type="match status" value="1"/>
</dbReference>
<dbReference type="SUPFAM" id="SSF57850">
    <property type="entry name" value="RING/U-box"/>
    <property type="match status" value="1"/>
</dbReference>
<evidence type="ECO:0000256" key="8">
    <source>
        <dbReference type="SAM" id="MobiDB-lite"/>
    </source>
</evidence>
<keyword evidence="3 7" id="KW-0863">Zinc-finger</keyword>
<feature type="repeat" description="ANK" evidence="6">
    <location>
        <begin position="1507"/>
        <end position="1540"/>
    </location>
</feature>
<dbReference type="STRING" id="77044.A0A1W2TC16"/>
<feature type="repeat" description="ANK" evidence="6">
    <location>
        <begin position="1058"/>
        <end position="1090"/>
    </location>
</feature>
<feature type="region of interest" description="Disordered" evidence="8">
    <location>
        <begin position="415"/>
        <end position="480"/>
    </location>
</feature>
<feature type="compositionally biased region" description="Acidic residues" evidence="8">
    <location>
        <begin position="1717"/>
        <end position="1726"/>
    </location>
</feature>
<feature type="repeat" description="ANK" evidence="6">
    <location>
        <begin position="1124"/>
        <end position="1150"/>
    </location>
</feature>
<feature type="repeat" description="ANK" evidence="6">
    <location>
        <begin position="1288"/>
        <end position="1322"/>
    </location>
</feature>
<dbReference type="Proteomes" id="UP000054516">
    <property type="component" value="Unassembled WGS sequence"/>
</dbReference>
<evidence type="ECO:0000313" key="11">
    <source>
        <dbReference type="Proteomes" id="UP000054516"/>
    </source>
</evidence>
<protein>
    <submittedName>
        <fullName evidence="10">Putative ankyrin repeat protein</fullName>
    </submittedName>
</protein>
<evidence type="ECO:0000256" key="7">
    <source>
        <dbReference type="PROSITE-ProRule" id="PRU00228"/>
    </source>
</evidence>
<feature type="compositionally biased region" description="Basic and acidic residues" evidence="8">
    <location>
        <begin position="418"/>
        <end position="430"/>
    </location>
</feature>
<keyword evidence="4" id="KW-0862">Zinc</keyword>
<dbReference type="InterPro" id="IPR000433">
    <property type="entry name" value="Znf_ZZ"/>
</dbReference>
<dbReference type="SMART" id="SM00291">
    <property type="entry name" value="ZnF_ZZ"/>
    <property type="match status" value="1"/>
</dbReference>
<dbReference type="PRINTS" id="PR01415">
    <property type="entry name" value="ANKYRIN"/>
</dbReference>
<dbReference type="InterPro" id="IPR036770">
    <property type="entry name" value="Ankyrin_rpt-contain_sf"/>
</dbReference>
<keyword evidence="11" id="KW-1185">Reference proteome</keyword>
<feature type="compositionally biased region" description="Polar residues" evidence="8">
    <location>
        <begin position="433"/>
        <end position="443"/>
    </location>
</feature>
<evidence type="ECO:0000259" key="9">
    <source>
        <dbReference type="PROSITE" id="PS50135"/>
    </source>
</evidence>
<accession>A0A1W2TC16</accession>
<dbReference type="EMBL" id="DF977455">
    <property type="protein sequence ID" value="GAP85491.2"/>
    <property type="molecule type" value="Genomic_DNA"/>
</dbReference>
<proteinExistence type="predicted"/>
<keyword evidence="5 6" id="KW-0040">ANK repeat</keyword>
<evidence type="ECO:0000313" key="10">
    <source>
        <dbReference type="EMBL" id="GAP85491.2"/>
    </source>
</evidence>
<dbReference type="PROSITE" id="PS01357">
    <property type="entry name" value="ZF_ZZ_1"/>
    <property type="match status" value="1"/>
</dbReference>
<reference evidence="10" key="1">
    <citation type="submission" date="2016-03" db="EMBL/GenBank/DDBJ databases">
        <title>Draft genome sequence of Rosellinia necatrix.</title>
        <authorList>
            <person name="Kanematsu S."/>
        </authorList>
    </citation>
    <scope>NUCLEOTIDE SEQUENCE [LARGE SCALE GENOMIC DNA]</scope>
    <source>
        <strain evidence="10">W97</strain>
    </source>
</reference>
<evidence type="ECO:0000256" key="4">
    <source>
        <dbReference type="ARBA" id="ARBA00022833"/>
    </source>
</evidence>
<name>A0A1W2TC16_ROSNE</name>
<dbReference type="Gene3D" id="1.25.40.20">
    <property type="entry name" value="Ankyrin repeat-containing domain"/>
    <property type="match status" value="6"/>
</dbReference>
<dbReference type="GO" id="GO:0008270">
    <property type="term" value="F:zinc ion binding"/>
    <property type="evidence" value="ECO:0007669"/>
    <property type="project" value="UniProtKB-KW"/>
</dbReference>
<dbReference type="OMA" id="HAPINMA"/>
<keyword evidence="1" id="KW-0479">Metal-binding</keyword>
<dbReference type="OrthoDB" id="341259at2759"/>
<feature type="compositionally biased region" description="Basic and acidic residues" evidence="8">
    <location>
        <begin position="1685"/>
        <end position="1696"/>
    </location>
</feature>
<evidence type="ECO:0000256" key="3">
    <source>
        <dbReference type="ARBA" id="ARBA00022771"/>
    </source>
</evidence>
<dbReference type="InterPro" id="IPR002110">
    <property type="entry name" value="Ankyrin_rpt"/>
</dbReference>
<dbReference type="PROSITE" id="PS50297">
    <property type="entry name" value="ANK_REP_REGION"/>
    <property type="match status" value="6"/>
</dbReference>
<evidence type="ECO:0000256" key="2">
    <source>
        <dbReference type="ARBA" id="ARBA00022737"/>
    </source>
</evidence>
<dbReference type="PROSITE" id="PS50135">
    <property type="entry name" value="ZF_ZZ_2"/>
    <property type="match status" value="1"/>
</dbReference>
<dbReference type="InterPro" id="IPR043145">
    <property type="entry name" value="Znf_ZZ_sf"/>
</dbReference>
<feature type="domain" description="ZZ-type" evidence="9">
    <location>
        <begin position="1646"/>
        <end position="1703"/>
    </location>
</feature>
<evidence type="ECO:0000256" key="1">
    <source>
        <dbReference type="ARBA" id="ARBA00022723"/>
    </source>
</evidence>
<gene>
    <name evidence="10" type="ORF">SAMD00023353_1000080</name>
</gene>
<organism evidence="10">
    <name type="scientific">Rosellinia necatrix</name>
    <name type="common">White root-rot fungus</name>
    <dbReference type="NCBI Taxonomy" id="77044"/>
    <lineage>
        <taxon>Eukaryota</taxon>
        <taxon>Fungi</taxon>
        <taxon>Dikarya</taxon>
        <taxon>Ascomycota</taxon>
        <taxon>Pezizomycotina</taxon>
        <taxon>Sordariomycetes</taxon>
        <taxon>Xylariomycetidae</taxon>
        <taxon>Xylariales</taxon>
        <taxon>Xylariaceae</taxon>
        <taxon>Rosellinia</taxon>
    </lineage>
</organism>
<dbReference type="PANTHER" id="PTHR24198:SF165">
    <property type="entry name" value="ANKYRIN REPEAT-CONTAINING PROTEIN-RELATED"/>
    <property type="match status" value="1"/>
</dbReference>
<evidence type="ECO:0000256" key="6">
    <source>
        <dbReference type="PROSITE-ProRule" id="PRU00023"/>
    </source>
</evidence>
<evidence type="ECO:0000256" key="5">
    <source>
        <dbReference type="ARBA" id="ARBA00023043"/>
    </source>
</evidence>